<comment type="similarity">
    <text evidence="1">Belongs to the helicase family.</text>
</comment>
<reference evidence="3 5" key="1">
    <citation type="submission" date="2020-01" db="EMBL/GenBank/DDBJ databases">
        <authorList>
            <consortium name="DOE Joint Genome Institute"/>
            <person name="Haridas S."/>
            <person name="Albert R."/>
            <person name="Binder M."/>
            <person name="Bloem J."/>
            <person name="Labutti K."/>
            <person name="Salamov A."/>
            <person name="Andreopoulos B."/>
            <person name="Baker S.E."/>
            <person name="Barry K."/>
            <person name="Bills G."/>
            <person name="Bluhm B.H."/>
            <person name="Cannon C."/>
            <person name="Castanera R."/>
            <person name="Culley D.E."/>
            <person name="Daum C."/>
            <person name="Ezra D."/>
            <person name="Gonzalez J.B."/>
            <person name="Henrissat B."/>
            <person name="Kuo A."/>
            <person name="Liang C."/>
            <person name="Lipzen A."/>
            <person name="Lutzoni F."/>
            <person name="Magnuson J."/>
            <person name="Mondo S."/>
            <person name="Nolan M."/>
            <person name="Ohm R."/>
            <person name="Pangilinan J."/>
            <person name="Park H.-J."/>
            <person name="Ramirez L."/>
            <person name="Alfaro M."/>
            <person name="Sun H."/>
            <person name="Tritt A."/>
            <person name="Yoshinaga Y."/>
            <person name="Zwiers L.-H."/>
            <person name="Turgeon B.G."/>
            <person name="Goodwin S.B."/>
            <person name="Spatafora J.W."/>
            <person name="Crous P.W."/>
            <person name="Grigoriev I.V."/>
        </authorList>
    </citation>
    <scope>NUCLEOTIDE SEQUENCE</scope>
    <source>
        <strain evidence="3 5">CBS 781.70</strain>
    </source>
</reference>
<evidence type="ECO:0000313" key="4">
    <source>
        <dbReference type="Proteomes" id="UP000504638"/>
    </source>
</evidence>
<evidence type="ECO:0000256" key="1">
    <source>
        <dbReference type="RuleBase" id="RU363044"/>
    </source>
</evidence>
<dbReference type="RefSeq" id="XP_033529515.1">
    <property type="nucleotide sequence ID" value="XM_033675425.1"/>
</dbReference>
<keyword evidence="1" id="KW-0067">ATP-binding</keyword>
<keyword evidence="4" id="KW-1185">Reference proteome</keyword>
<dbReference type="Gene3D" id="3.40.50.300">
    <property type="entry name" value="P-loop containing nucleotide triphosphate hydrolases"/>
    <property type="match status" value="1"/>
</dbReference>
<dbReference type="EC" id="5.6.2.3" evidence="1"/>
<dbReference type="GO" id="GO:0006310">
    <property type="term" value="P:DNA recombination"/>
    <property type="evidence" value="ECO:0007669"/>
    <property type="project" value="UniProtKB-KW"/>
</dbReference>
<organism evidence="3">
    <name type="scientific">Eremomyces bilateralis CBS 781.70</name>
    <dbReference type="NCBI Taxonomy" id="1392243"/>
    <lineage>
        <taxon>Eukaryota</taxon>
        <taxon>Fungi</taxon>
        <taxon>Dikarya</taxon>
        <taxon>Ascomycota</taxon>
        <taxon>Pezizomycotina</taxon>
        <taxon>Dothideomycetes</taxon>
        <taxon>Dothideomycetes incertae sedis</taxon>
        <taxon>Eremomycetales</taxon>
        <taxon>Eremomycetaceae</taxon>
        <taxon>Eremomyces</taxon>
    </lineage>
</organism>
<comment type="cofactor">
    <cofactor evidence="1">
        <name>Mg(2+)</name>
        <dbReference type="ChEBI" id="CHEBI:18420"/>
    </cofactor>
</comment>
<evidence type="ECO:0000313" key="3">
    <source>
        <dbReference type="EMBL" id="KAF1807884.1"/>
    </source>
</evidence>
<sequence>FTLNRKQSIVFRLICRQLDRVHRDESGVPQLCQFIGGEGGTGKSRIIGAVAALFARKGIPHRLLVTATSGTAVANIDGVTIHSACGFSKD</sequence>
<dbReference type="OrthoDB" id="432234at2759"/>
<dbReference type="GO" id="GO:0005524">
    <property type="term" value="F:ATP binding"/>
    <property type="evidence" value="ECO:0007669"/>
    <property type="project" value="UniProtKB-KW"/>
</dbReference>
<dbReference type="GO" id="GO:0006281">
    <property type="term" value="P:DNA repair"/>
    <property type="evidence" value="ECO:0007669"/>
    <property type="project" value="UniProtKB-KW"/>
</dbReference>
<keyword evidence="1" id="KW-0227">DNA damage</keyword>
<comment type="catalytic activity">
    <reaction evidence="1">
        <text>ATP + H2O = ADP + phosphate + H(+)</text>
        <dbReference type="Rhea" id="RHEA:13065"/>
        <dbReference type="ChEBI" id="CHEBI:15377"/>
        <dbReference type="ChEBI" id="CHEBI:15378"/>
        <dbReference type="ChEBI" id="CHEBI:30616"/>
        <dbReference type="ChEBI" id="CHEBI:43474"/>
        <dbReference type="ChEBI" id="CHEBI:456216"/>
        <dbReference type="EC" id="5.6.2.3"/>
    </reaction>
</comment>
<evidence type="ECO:0000313" key="5">
    <source>
        <dbReference type="RefSeq" id="XP_033529515.1"/>
    </source>
</evidence>
<keyword evidence="1" id="KW-0233">DNA recombination</keyword>
<dbReference type="EMBL" id="ML975205">
    <property type="protein sequence ID" value="KAF1807884.1"/>
    <property type="molecule type" value="Genomic_DNA"/>
</dbReference>
<dbReference type="InterPro" id="IPR027417">
    <property type="entry name" value="P-loop_NTPase"/>
</dbReference>
<accession>A0A6G1FQ04</accession>
<dbReference type="GeneID" id="54415995"/>
<dbReference type="AlphaFoldDB" id="A0A6G1FQ04"/>
<keyword evidence="1" id="KW-0378">Hydrolase</keyword>
<reference evidence="5" key="2">
    <citation type="submission" date="2020-04" db="EMBL/GenBank/DDBJ databases">
        <authorList>
            <consortium name="NCBI Genome Project"/>
        </authorList>
    </citation>
    <scope>NUCLEOTIDE SEQUENCE</scope>
    <source>
        <strain evidence="5">CBS 781.70</strain>
    </source>
</reference>
<dbReference type="SUPFAM" id="SSF52540">
    <property type="entry name" value="P-loop containing nucleoside triphosphate hydrolases"/>
    <property type="match status" value="1"/>
</dbReference>
<evidence type="ECO:0000259" key="2">
    <source>
        <dbReference type="Pfam" id="PF05970"/>
    </source>
</evidence>
<dbReference type="Pfam" id="PF05970">
    <property type="entry name" value="PIF1"/>
    <property type="match status" value="1"/>
</dbReference>
<dbReference type="Proteomes" id="UP000504638">
    <property type="component" value="Unplaced"/>
</dbReference>
<proteinExistence type="inferred from homology"/>
<dbReference type="InterPro" id="IPR010285">
    <property type="entry name" value="DNA_helicase_pif1-like_DEAD"/>
</dbReference>
<gene>
    <name evidence="3 5" type="ORF">P152DRAFT_366258</name>
</gene>
<feature type="non-terminal residue" evidence="3">
    <location>
        <position position="1"/>
    </location>
</feature>
<protein>
    <recommendedName>
        <fullName evidence="1">ATP-dependent DNA helicase</fullName>
        <ecNumber evidence="1">5.6.2.3</ecNumber>
    </recommendedName>
</protein>
<dbReference type="GO" id="GO:0043139">
    <property type="term" value="F:5'-3' DNA helicase activity"/>
    <property type="evidence" value="ECO:0007669"/>
    <property type="project" value="UniProtKB-EC"/>
</dbReference>
<keyword evidence="1" id="KW-0234">DNA repair</keyword>
<reference evidence="5" key="3">
    <citation type="submission" date="2025-04" db="UniProtKB">
        <authorList>
            <consortium name="RefSeq"/>
        </authorList>
    </citation>
    <scope>IDENTIFICATION</scope>
    <source>
        <strain evidence="5">CBS 781.70</strain>
    </source>
</reference>
<dbReference type="GO" id="GO:0016787">
    <property type="term" value="F:hydrolase activity"/>
    <property type="evidence" value="ECO:0007669"/>
    <property type="project" value="UniProtKB-KW"/>
</dbReference>
<dbReference type="GO" id="GO:0000723">
    <property type="term" value="P:telomere maintenance"/>
    <property type="evidence" value="ECO:0007669"/>
    <property type="project" value="InterPro"/>
</dbReference>
<keyword evidence="1" id="KW-0547">Nucleotide-binding</keyword>
<keyword evidence="1" id="KW-0347">Helicase</keyword>
<feature type="domain" description="DNA helicase Pif1-like DEAD-box helicase" evidence="2">
    <location>
        <begin position="3"/>
        <end position="86"/>
    </location>
</feature>
<feature type="non-terminal residue" evidence="3">
    <location>
        <position position="90"/>
    </location>
</feature>
<name>A0A6G1FQ04_9PEZI</name>